<feature type="region of interest" description="Disordered" evidence="1">
    <location>
        <begin position="1"/>
        <end position="110"/>
    </location>
</feature>
<feature type="region of interest" description="Disordered" evidence="1">
    <location>
        <begin position="742"/>
        <end position="800"/>
    </location>
</feature>
<feature type="compositionally biased region" description="Polar residues" evidence="1">
    <location>
        <begin position="901"/>
        <end position="955"/>
    </location>
</feature>
<feature type="region of interest" description="Disordered" evidence="1">
    <location>
        <begin position="592"/>
        <end position="626"/>
    </location>
</feature>
<dbReference type="Proteomes" id="UP000019487">
    <property type="component" value="Unassembled WGS sequence"/>
</dbReference>
<protein>
    <submittedName>
        <fullName evidence="2">Uncharacterized protein</fullName>
    </submittedName>
</protein>
<evidence type="ECO:0000256" key="1">
    <source>
        <dbReference type="SAM" id="MobiDB-lite"/>
    </source>
</evidence>
<gene>
    <name evidence="2" type="ORF">SBOR_6877</name>
</gene>
<feature type="compositionally biased region" description="Polar residues" evidence="1">
    <location>
        <begin position="248"/>
        <end position="258"/>
    </location>
</feature>
<proteinExistence type="predicted"/>
<feature type="compositionally biased region" description="Basic and acidic residues" evidence="1">
    <location>
        <begin position="86"/>
        <end position="95"/>
    </location>
</feature>
<feature type="compositionally biased region" description="Low complexity" evidence="1">
    <location>
        <begin position="658"/>
        <end position="675"/>
    </location>
</feature>
<organism evidence="2 3">
    <name type="scientific">Sclerotinia borealis (strain F-4128)</name>
    <dbReference type="NCBI Taxonomy" id="1432307"/>
    <lineage>
        <taxon>Eukaryota</taxon>
        <taxon>Fungi</taxon>
        <taxon>Dikarya</taxon>
        <taxon>Ascomycota</taxon>
        <taxon>Pezizomycotina</taxon>
        <taxon>Leotiomycetes</taxon>
        <taxon>Helotiales</taxon>
        <taxon>Sclerotiniaceae</taxon>
        <taxon>Sclerotinia</taxon>
    </lineage>
</organism>
<feature type="compositionally biased region" description="Polar residues" evidence="1">
    <location>
        <begin position="865"/>
        <end position="879"/>
    </location>
</feature>
<feature type="region of interest" description="Disordered" evidence="1">
    <location>
        <begin position="814"/>
        <end position="879"/>
    </location>
</feature>
<name>W9C7G3_SCLBF</name>
<dbReference type="OrthoDB" id="3556859at2759"/>
<feature type="region of interest" description="Disordered" evidence="1">
    <location>
        <begin position="397"/>
        <end position="418"/>
    </location>
</feature>
<sequence length="1360" mass="145918">MASNTNYTPSTPTSEDNSEQEEAEELNRQTRDSGVAYTPIQDWDSGFQTTPASNAIDDPYPWATPKRKKRTRAASHEPVRNSTWADSHRRARSETELTTSDNFVPSSRDSLSDVDITRLNSPFEEERDALLRMPFYDGTMGLLGILGCYAESISTSSSSSEGDEDSTPLQVLNPQPIELALVPNTSGPSRTQDHLMSSGMGLKDIIDPSHQCANDTSCVDNLIGSSEIREQAERLYNRMPDPRKSSTEQKQLIQTPKSQLEEQKDTRTEEAVGHSRHYSFESGYVSGTSYKDWKTSLELASPGPDNSQTLPPTSILKCVGESSSIGAKSDGVHIRWIDGYVEQATPPNVRNLSQSMAPLPFRHKSNSVDISDYVNSYNPFLTVGMALEDTRTYGDAAVSSNESAATTAPPPSDVGEPLARVEDNFNSLGSPGMINRENSSSYQSARSSIEMTVLQPRVAAQEHIESLESAFNVSRDDGASHARSVTIIAVQQTRVVAQEHNESIGSAFDVPRVDGAEPAPACDQNIRHDSSFPNTPVGRVEPEQHIPSTENTPVEHIVSQQNIPSIVIHPPLGMAKGPVLPYVIYPSVKVTPPGEEAPSSSSSSNRVTSQASVGGPTRSRSQGARHVRMSNIDAYFSRMQLDHRLSALARAQEQRDGTSSTTPAPATESPATFATGSGDTTRATRSGNAPRGATVHLGLMDTSQLGRTGPVPARTNNSTIGTGVPIGCLPVGTGNYRGFRTNNSTVGSDNPSVGTSSSTARTGRSIFRPWNWRKDGTNNSTVGTDNSPVVSSNLPTGTSNSPIASINLPIGTSNSPIGTSNPPVASSNLPIGTSNLPTGTSNLPIGTSNPPAASSNRSVRASSPTAKTNNSTVGAGNSIFGTNSSIFGPDDSIIGAGNSRGVRTNDSPIGTSDSTAGSGNPSVGTSNPPIGTNNPPIASINLPTGTGNPPAGTSNHKSRLAPAVGNVSPSPSLRNRIAPFLNQDLPQTLAPANADDADKDSTTSQTDRPAPQTQMSYESAANANDTASHDAGCCLDRGLQCCTLPKCRTCSCIVMMTKRLPSPPPGLDIWVDGVSNRKTLEMLGYMPDDDEMTMAMESSSKGSFRPQVSTDTVVNCLLKTSPSSVHLSVNGGKRSSQVADNSEDYAFVRRVAGAGTGDRYWVLDIEDVHCVTCCNTIRNQRRRDFDTATRLKSRAKGAWRHQHCMNSYCHAACEHERRVSCFVTLLDEEDLTLYIQPHHVLSRLGLETTHKIKYVRLTSTSPCMDPDILASVITVLKPFLGQLEGLEVNIASSSPSDGSKNSRKTLSRQEARRFVCCFVELEKMLVGGARLKIGGLEGLDELVNMWWDVRRKWWMGVQGV</sequence>
<feature type="compositionally biased region" description="Polar residues" evidence="1">
    <location>
        <begin position="96"/>
        <end position="109"/>
    </location>
</feature>
<comment type="caution">
    <text evidence="2">The sequence shown here is derived from an EMBL/GenBank/DDBJ whole genome shotgun (WGS) entry which is preliminary data.</text>
</comment>
<evidence type="ECO:0000313" key="2">
    <source>
        <dbReference type="EMBL" id="ESZ92712.1"/>
    </source>
</evidence>
<feature type="compositionally biased region" description="Polar residues" evidence="1">
    <location>
        <begin position="605"/>
        <end position="622"/>
    </location>
</feature>
<feature type="compositionally biased region" description="Polar residues" evidence="1">
    <location>
        <begin position="677"/>
        <end position="687"/>
    </location>
</feature>
<keyword evidence="3" id="KW-1185">Reference proteome</keyword>
<feature type="compositionally biased region" description="Basic and acidic residues" evidence="1">
    <location>
        <begin position="259"/>
        <end position="273"/>
    </location>
</feature>
<feature type="region of interest" description="Disordered" evidence="1">
    <location>
        <begin position="990"/>
        <end position="1022"/>
    </location>
</feature>
<feature type="compositionally biased region" description="Low complexity" evidence="1">
    <location>
        <begin position="752"/>
        <end position="765"/>
    </location>
</feature>
<feature type="compositionally biased region" description="Polar residues" evidence="1">
    <location>
        <begin position="814"/>
        <end position="849"/>
    </location>
</feature>
<feature type="compositionally biased region" description="Low complexity" evidence="1">
    <location>
        <begin position="1"/>
        <end position="15"/>
    </location>
</feature>
<feature type="compositionally biased region" description="Polar residues" evidence="1">
    <location>
        <begin position="742"/>
        <end position="751"/>
    </location>
</feature>
<feature type="compositionally biased region" description="Basic and acidic residues" evidence="1">
    <location>
        <begin position="237"/>
        <end position="247"/>
    </location>
</feature>
<feature type="region of interest" description="Disordered" evidence="1">
    <location>
        <begin position="423"/>
        <end position="442"/>
    </location>
</feature>
<dbReference type="EMBL" id="AYSA01000365">
    <property type="protein sequence ID" value="ESZ92712.1"/>
    <property type="molecule type" value="Genomic_DNA"/>
</dbReference>
<feature type="region of interest" description="Disordered" evidence="1">
    <location>
        <begin position="897"/>
        <end position="975"/>
    </location>
</feature>
<reference evidence="2 3" key="1">
    <citation type="journal article" date="2014" name="Genome Announc.">
        <title>Draft genome sequence of Sclerotinia borealis, a psychrophilic plant pathogenic fungus.</title>
        <authorList>
            <person name="Mardanov A.V."/>
            <person name="Beletsky A.V."/>
            <person name="Kadnikov V.V."/>
            <person name="Ignatov A.N."/>
            <person name="Ravin N.V."/>
        </authorList>
    </citation>
    <scope>NUCLEOTIDE SEQUENCE [LARGE SCALE GENOMIC DNA]</scope>
    <source>
        <strain evidence="3">F-4157</strain>
    </source>
</reference>
<evidence type="ECO:0000313" key="3">
    <source>
        <dbReference type="Proteomes" id="UP000019487"/>
    </source>
</evidence>
<feature type="compositionally biased region" description="Low complexity" evidence="1">
    <location>
        <begin position="850"/>
        <end position="864"/>
    </location>
</feature>
<dbReference type="HOGENOM" id="CLU_257051_0_0_1"/>
<feature type="compositionally biased region" description="Polar residues" evidence="1">
    <location>
        <begin position="1002"/>
        <end position="1022"/>
    </location>
</feature>
<feature type="region of interest" description="Disordered" evidence="1">
    <location>
        <begin position="649"/>
        <end position="694"/>
    </location>
</feature>
<dbReference type="STRING" id="1432307.W9C7G3"/>
<accession>W9C7G3</accession>
<feature type="compositionally biased region" description="Polar residues" evidence="1">
    <location>
        <begin position="777"/>
        <end position="800"/>
    </location>
</feature>
<feature type="region of interest" description="Disordered" evidence="1">
    <location>
        <begin position="237"/>
        <end position="275"/>
    </location>
</feature>